<comment type="caution">
    <text evidence="2">The sequence shown here is derived from an EMBL/GenBank/DDBJ whole genome shotgun (WGS) entry which is preliminary data.</text>
</comment>
<dbReference type="Pfam" id="PF12771">
    <property type="entry name" value="SusD-like_2"/>
    <property type="match status" value="1"/>
</dbReference>
<dbReference type="PROSITE" id="PS51257">
    <property type="entry name" value="PROKAR_LIPOPROTEIN"/>
    <property type="match status" value="1"/>
</dbReference>
<proteinExistence type="predicted"/>
<dbReference type="Proteomes" id="UP000247973">
    <property type="component" value="Unassembled WGS sequence"/>
</dbReference>
<feature type="chain" id="PRO_5016178181" evidence="1">
    <location>
        <begin position="24"/>
        <end position="528"/>
    </location>
</feature>
<dbReference type="Gene3D" id="1.25.40.390">
    <property type="match status" value="1"/>
</dbReference>
<dbReference type="SUPFAM" id="SSF48452">
    <property type="entry name" value="TPR-like"/>
    <property type="match status" value="1"/>
</dbReference>
<dbReference type="AlphaFoldDB" id="A0A2V3PPL1"/>
<reference evidence="2 3" key="1">
    <citation type="submission" date="2018-03" db="EMBL/GenBank/DDBJ databases">
        <title>Genomic Encyclopedia of Archaeal and Bacterial Type Strains, Phase II (KMG-II): from individual species to whole genera.</title>
        <authorList>
            <person name="Goeker M."/>
        </authorList>
    </citation>
    <scope>NUCLEOTIDE SEQUENCE [LARGE SCALE GENOMIC DNA]</scope>
    <source>
        <strain evidence="2 3">DSM 100214</strain>
    </source>
</reference>
<gene>
    <name evidence="2" type="ORF">CLV62_10857</name>
</gene>
<dbReference type="OrthoDB" id="9766256at2"/>
<dbReference type="RefSeq" id="WP_110310333.1">
    <property type="nucleotide sequence ID" value="NZ_QICL01000008.1"/>
</dbReference>
<evidence type="ECO:0000313" key="2">
    <source>
        <dbReference type="EMBL" id="PXV65059.1"/>
    </source>
</evidence>
<dbReference type="EMBL" id="QICL01000008">
    <property type="protein sequence ID" value="PXV65059.1"/>
    <property type="molecule type" value="Genomic_DNA"/>
</dbReference>
<dbReference type="InterPro" id="IPR041662">
    <property type="entry name" value="SusD-like_2"/>
</dbReference>
<accession>A0A2V3PPL1</accession>
<organism evidence="2 3">
    <name type="scientific">Dysgonomonas alginatilytica</name>
    <dbReference type="NCBI Taxonomy" id="1605892"/>
    <lineage>
        <taxon>Bacteria</taxon>
        <taxon>Pseudomonadati</taxon>
        <taxon>Bacteroidota</taxon>
        <taxon>Bacteroidia</taxon>
        <taxon>Bacteroidales</taxon>
        <taxon>Dysgonomonadaceae</taxon>
        <taxon>Dysgonomonas</taxon>
    </lineage>
</organism>
<evidence type="ECO:0000313" key="3">
    <source>
        <dbReference type="Proteomes" id="UP000247973"/>
    </source>
</evidence>
<feature type="signal peptide" evidence="1">
    <location>
        <begin position="1"/>
        <end position="23"/>
    </location>
</feature>
<name>A0A2V3PPL1_9BACT</name>
<sequence length="528" mass="59657">MKKILIIITVFASALLLTVSCNLEDKFNDPEQTTQGSIPALFTSAINNSRMRSEYWHVRTILAVGQGVYTQTVAFNKSSSVYQSNDGYYGQYWRDYYSAQFGGAMAMYRQMENVNSTQSTPAEQVANEIFFQAIKVILYDVGSQFVDMYGDIPFSEAGSLHLTSVSTPAKFDNQQELYMSFIEELDKTATYFSTAQGTTMFQRQDILLAGDVKKWQKYANSIRLRLLIHISYVNEDYAKSEILKMLNDPAKYPLVDGDNVANYNPATTDILNTPLKDYTNSLVMALSDGLSYVAPDFMLNKLMVPTEDIRLDVMFDKNAKNKVQNIGYSGAPITLTNEQLTQYSNTFSCWDSTTIWQNSNIPGIRITASEVNFIKAEAQQRWGDAAKAKSAYETAVKQSVSFYYYLNSIASSTSGGGFRLEVKPSDALIDKFVTERIAYAGTADKKLELIGTQKWLHFGFLQGIECWTEYRRTKYPVLLPFPSDGMTNGFETPPTRIVYPSDETNYNPNYADVQAKNTRTTKIFWDVK</sequence>
<keyword evidence="1" id="KW-0732">Signal</keyword>
<dbReference type="InterPro" id="IPR011990">
    <property type="entry name" value="TPR-like_helical_dom_sf"/>
</dbReference>
<keyword evidence="3" id="KW-1185">Reference proteome</keyword>
<evidence type="ECO:0000256" key="1">
    <source>
        <dbReference type="SAM" id="SignalP"/>
    </source>
</evidence>
<protein>
    <submittedName>
        <fullName evidence="2">SusD-like starch-binding protein associating with outer membrane</fullName>
    </submittedName>
</protein>